<dbReference type="OMA" id="WNYELLL"/>
<evidence type="ECO:0000313" key="2">
    <source>
        <dbReference type="EMBL" id="CDR96973.1"/>
    </source>
</evidence>
<dbReference type="EMBL" id="LK391709">
    <property type="protein sequence ID" value="CDR96973.1"/>
    <property type="molecule type" value="Genomic_DNA"/>
</dbReference>
<feature type="compositionally biased region" description="Low complexity" evidence="1">
    <location>
        <begin position="132"/>
        <end position="141"/>
    </location>
</feature>
<dbReference type="Proteomes" id="UP000033188">
    <property type="component" value="Chromosome 3"/>
</dbReference>
<evidence type="ECO:0000313" key="3">
    <source>
        <dbReference type="Proteomes" id="UP000033188"/>
    </source>
</evidence>
<proteinExistence type="predicted"/>
<feature type="region of interest" description="Disordered" evidence="1">
    <location>
        <begin position="132"/>
        <end position="159"/>
    </location>
</feature>
<dbReference type="GeneID" id="24565514"/>
<reference evidence="3" key="1">
    <citation type="journal article" date="2014" name="Nucleic Acids Res.">
        <title>The evolutionary dynamics of variant antigen genes in Babesia reveal a history of genomic innovation underlying host-parasite interaction.</title>
        <authorList>
            <person name="Jackson A.P."/>
            <person name="Otto T.D."/>
            <person name="Darby A."/>
            <person name="Ramaprasad A."/>
            <person name="Xia D."/>
            <person name="Echaide I.E."/>
            <person name="Farber M."/>
            <person name="Gahlot S."/>
            <person name="Gamble J."/>
            <person name="Gupta D."/>
            <person name="Gupta Y."/>
            <person name="Jackson L."/>
            <person name="Malandrin L."/>
            <person name="Malas T.B."/>
            <person name="Moussa E."/>
            <person name="Nair M."/>
            <person name="Reid A.J."/>
            <person name="Sanders M."/>
            <person name="Sharma J."/>
            <person name="Tracey A."/>
            <person name="Quail M.A."/>
            <person name="Weir W."/>
            <person name="Wastling J.M."/>
            <person name="Hall N."/>
            <person name="Willadsen P."/>
            <person name="Lingelbach K."/>
            <person name="Shiels B."/>
            <person name="Tait A."/>
            <person name="Berriman M."/>
            <person name="Allred D.R."/>
            <person name="Pain A."/>
        </authorList>
    </citation>
    <scope>NUCLEOTIDE SEQUENCE [LARGE SCALE GENOMIC DNA]</scope>
    <source>
        <strain evidence="3">Bond</strain>
    </source>
</reference>
<gene>
    <name evidence="2" type="ORF">BBBOND_0308760</name>
</gene>
<feature type="compositionally biased region" description="Polar residues" evidence="1">
    <location>
        <begin position="142"/>
        <end position="159"/>
    </location>
</feature>
<evidence type="ECO:0000256" key="1">
    <source>
        <dbReference type="SAM" id="MobiDB-lite"/>
    </source>
</evidence>
<name>A0A061D8V0_BABBI</name>
<dbReference type="KEGG" id="bbig:BBBOND_0308760"/>
<organism evidence="2 3">
    <name type="scientific">Babesia bigemina</name>
    <dbReference type="NCBI Taxonomy" id="5866"/>
    <lineage>
        <taxon>Eukaryota</taxon>
        <taxon>Sar</taxon>
        <taxon>Alveolata</taxon>
        <taxon>Apicomplexa</taxon>
        <taxon>Aconoidasida</taxon>
        <taxon>Piroplasmida</taxon>
        <taxon>Babesiidae</taxon>
        <taxon>Babesia</taxon>
    </lineage>
</organism>
<dbReference type="VEuPathDB" id="PiroplasmaDB:BBBOND_0308760"/>
<accession>A0A061D8V0</accession>
<dbReference type="OrthoDB" id="360726at2759"/>
<protein>
    <submittedName>
        <fullName evidence="2">Uncharacterized protein</fullName>
    </submittedName>
</protein>
<dbReference type="AlphaFoldDB" id="A0A061D8V0"/>
<sequence length="1076" mass="122048">MVVERVSTAEYLGKWHVDAVHAHRHPGRVRAAAARRTSEKLYKRLVKYGRGYEVRPEEDIPGSRVLLGELLLVSFVEQCNSGGSAEDMMEQFHNKCLHEISQTGYLLSYAQPYNLPPLMTIQNLRRFGSSHSLSDLSPCSPQATGSPTSRSPSRVASPTAPLNISEVDVDASTRMTIGEFRDNEANVGQSPRSVAENDMSDAAMMAATRPTVQRQVSSIPFGAESAEVFYGPAQYSKSPQRLLETIGHTSAHLRVWDSRELESVVPRNCTVLWKSRIATLFTIAASFCGDGHVYTCTQCKQLLRVISSSFPWSLTLLMRCMKRIDHLETVYSQMFHRLVRLYSKGDALTGTYYAHVATGIAYTVDTPALVETEPKTLVHILAGWLADRRIHRFIEPYPSIKLHKILLAAIMKLGPSSTTMRVDREHLELLRGAVVSFMLGFGMHVLEDICKAGRISFDKYTTQGVRYSYRLNLRLRQLRCMVEEYVRVAAPFAQKASEARMIVAPFLGNPELYRWLLSMNFSTWSSEEQRMQCRLAIVVLYLVAVNHQHPYVRSEDIRFLRKFHCLPWASAISFCCKDPAINHMVAPLTSALVQCLGEGAVLNLVSGDTVVSMLNEVMMKVSTGEKELHGYRELKLESIVPLERTTVYTPLRILWPKIMSKVLGHTVRRMSLPPMLYYSVAHLMRIIWEHHDPQEGANAAIVHVNNEQGRFKKFYNEARKQSLEVHWSICHLNMLYSIESTLFDSAFLDSIIYNYVVERDPASSPRQKNALMLFCNETKGADMQKLFSSNYIALHQNPINVLLRMPKKAVLNSFALRAFPNMLLQLFHSLYKYVCYGLSSFNVHRKTQLELTHINALQEAAALNVILDMLPEKLTRTVEINISSFLWMLSSRATFTDDVIASSGLPPNKILLWLNLGVPEERRFEKVAERFNVAAENLLKSTAVNPNGTGENITIIPSKDGRTTCLEPYSAGDVATYHLYTVLLQVMEMPELSKTPANIAEDANAQRFAWVIDTYWRCLQKANLRNSVLEFIKSSISIVLRLHYLCPWMVNKSTDQLQTWIHTDRSCEPELQEFTK</sequence>
<keyword evidence="3" id="KW-1185">Reference proteome</keyword>
<dbReference type="STRING" id="5866.A0A061D8V0"/>
<dbReference type="RefSeq" id="XP_012769159.1">
    <property type="nucleotide sequence ID" value="XM_012913705.1"/>
</dbReference>